<evidence type="ECO:0000313" key="1">
    <source>
        <dbReference type="EMBL" id="VAY88687.1"/>
    </source>
</evidence>
<accession>A0A3P3ZP90</accession>
<reference evidence="1" key="1">
    <citation type="submission" date="2018-10" db="EMBL/GenBank/DDBJ databases">
        <authorList>
            <person name="Plewniak F."/>
        </authorList>
    </citation>
    <scope>NUCLEOTIDE SEQUENCE</scope>
</reference>
<name>A0A3P3ZP90_9ZZZZ</name>
<protein>
    <submittedName>
        <fullName evidence="1">Uncharacterized protein</fullName>
    </submittedName>
</protein>
<gene>
    <name evidence="1" type="ORF">CARN8_360002</name>
</gene>
<dbReference type="AlphaFoldDB" id="A0A3P3ZP90"/>
<organism evidence="1">
    <name type="scientific">mine drainage metagenome</name>
    <dbReference type="NCBI Taxonomy" id="410659"/>
    <lineage>
        <taxon>unclassified sequences</taxon>
        <taxon>metagenomes</taxon>
        <taxon>ecological metagenomes</taxon>
    </lineage>
</organism>
<sequence length="310" mass="35474">MTLWTVHPAIRCRPLLHSTLHQMAARFAGEVQLFERVLLPSVERMSEWVLNLPCPDTFHPGESPPLPGILASTLEESLHAPFWTGTSGQECCLRTLEVLIRKLHGAIVFWQVTPVGQVERERRWGGFSAGLARWCAHQGNHQVWLEPRGSETLSWQGEDHLAGRILAGETWLWLEQQSKEALYPVERSEVGTSAEERGMEWQVADRLLTQGLWDPRQKPGRIWQDAGLWYLLWPRVGEDLRRGLGAEGGTLPSESREMCLYWQTRGVLGHSPAEGIERWHPLLQRRVSAVCPSPLWQRWISEWFQTHASP</sequence>
<proteinExistence type="predicted"/>
<dbReference type="EMBL" id="UOYP01000290">
    <property type="protein sequence ID" value="VAY88687.1"/>
    <property type="molecule type" value="Genomic_DNA"/>
</dbReference>